<dbReference type="Proteomes" id="UP001346869">
    <property type="component" value="Unassembled WGS sequence"/>
</dbReference>
<reference evidence="2 3" key="1">
    <citation type="journal article" date="2023" name="Genes (Basel)">
        <title>Chromosome-Level Genome Assembly and Circadian Gene Repertoire of the Patagonia Blennie Eleginops maclovinus-The Closest Ancestral Proxy of Antarctic Cryonotothenioids.</title>
        <authorList>
            <person name="Cheng C.C."/>
            <person name="Rivera-Colon A.G."/>
            <person name="Minhas B.F."/>
            <person name="Wilson L."/>
            <person name="Rayamajhi N."/>
            <person name="Vargas-Chacoff L."/>
            <person name="Catchen J.M."/>
        </authorList>
    </citation>
    <scope>NUCLEOTIDE SEQUENCE [LARGE SCALE GENOMIC DNA]</scope>
    <source>
        <strain evidence="2">JMC-PN-2008</strain>
    </source>
</reference>
<evidence type="ECO:0000313" key="3">
    <source>
        <dbReference type="Proteomes" id="UP001346869"/>
    </source>
</evidence>
<keyword evidence="3" id="KW-1185">Reference proteome</keyword>
<feature type="compositionally biased region" description="Basic and acidic residues" evidence="1">
    <location>
        <begin position="67"/>
        <end position="77"/>
    </location>
</feature>
<proteinExistence type="predicted"/>
<organism evidence="2 3">
    <name type="scientific">Eleginops maclovinus</name>
    <name type="common">Patagonian blennie</name>
    <name type="synonym">Eleginus maclovinus</name>
    <dbReference type="NCBI Taxonomy" id="56733"/>
    <lineage>
        <taxon>Eukaryota</taxon>
        <taxon>Metazoa</taxon>
        <taxon>Chordata</taxon>
        <taxon>Craniata</taxon>
        <taxon>Vertebrata</taxon>
        <taxon>Euteleostomi</taxon>
        <taxon>Actinopterygii</taxon>
        <taxon>Neopterygii</taxon>
        <taxon>Teleostei</taxon>
        <taxon>Neoteleostei</taxon>
        <taxon>Acanthomorphata</taxon>
        <taxon>Eupercaria</taxon>
        <taxon>Perciformes</taxon>
        <taxon>Notothenioidei</taxon>
        <taxon>Eleginopidae</taxon>
        <taxon>Eleginops</taxon>
    </lineage>
</organism>
<dbReference type="EMBL" id="JAUZQC010000021">
    <property type="protein sequence ID" value="KAK5851989.1"/>
    <property type="molecule type" value="Genomic_DNA"/>
</dbReference>
<comment type="caution">
    <text evidence="2">The sequence shown here is derived from an EMBL/GenBank/DDBJ whole genome shotgun (WGS) entry which is preliminary data.</text>
</comment>
<evidence type="ECO:0000256" key="1">
    <source>
        <dbReference type="SAM" id="MobiDB-lite"/>
    </source>
</evidence>
<name>A0AAN7X2D2_ELEMC</name>
<protein>
    <submittedName>
        <fullName evidence="2">Uncharacterized protein</fullName>
    </submittedName>
</protein>
<evidence type="ECO:0000313" key="2">
    <source>
        <dbReference type="EMBL" id="KAK5851989.1"/>
    </source>
</evidence>
<reference evidence="2 3" key="2">
    <citation type="journal article" date="2023" name="Mol. Biol. Evol.">
        <title>Genomics of Secondarily Temperate Adaptation in the Only Non-Antarctic Icefish.</title>
        <authorList>
            <person name="Rivera-Colon A.G."/>
            <person name="Rayamajhi N."/>
            <person name="Minhas B.F."/>
            <person name="Madrigal G."/>
            <person name="Bilyk K.T."/>
            <person name="Yoon V."/>
            <person name="Hune M."/>
            <person name="Gregory S."/>
            <person name="Cheng C.H.C."/>
            <person name="Catchen J.M."/>
        </authorList>
    </citation>
    <scope>NUCLEOTIDE SEQUENCE [LARGE SCALE GENOMIC DNA]</scope>
    <source>
        <strain evidence="2">JMC-PN-2008</strain>
    </source>
</reference>
<feature type="region of interest" description="Disordered" evidence="1">
    <location>
        <begin position="58"/>
        <end position="107"/>
    </location>
</feature>
<sequence>MLIYTVFTVVNKARMMLTGSSVSPFAAIESTIYKTLFSGHSYAALTDEVEKTCMDKGAINGTTSTKKSSEKGAEKHTPVSPVKGQSGSLKAKDESENTQTKNSKKKN</sequence>
<accession>A0AAN7X2D2</accession>
<dbReference type="AlphaFoldDB" id="A0AAN7X2D2"/>
<gene>
    <name evidence="2" type="ORF">PBY51_023496</name>
</gene>